<keyword evidence="2" id="KW-1185">Reference proteome</keyword>
<sequence>MNFIKELFQKDIVKKLIVLIILGCFLYFLKSMLNLFLLTFLFTYALYSLQKKIVKLLSRYIKVKPGLVTLFLFLLLVFAIVFVIYRYIPLIFNQLAAIVTELSKFDFDFISDKFMNTYIIPYFGKIDLTSIFNTAGLSNMMNVGQFIKYAGNLGAFGFNLFISLMLSLFFVLEIDQIKNFLRGFENSSIHFVYKYTKDFGISFLNSFGKVIQSQVIIAFVNSILSTFGLLLLDFPQVLGLGVMVFFFSLIPVAGTIISLIPLCIIAYTVGGFKTILYVLILIAALHALESYVLNPRLMADKTDLPVFVVFITLIVSEHFMGVWGLLLGVPLLMFILDLLGVNPEELKKKNKLEKLLKKNQEKSSN</sequence>
<name>A0ACB5RDX7_9CLOT</name>
<gene>
    <name evidence="1" type="ORF">rsdtw13_25590</name>
</gene>
<dbReference type="EMBL" id="BROD01000001">
    <property type="protein sequence ID" value="GKX67301.1"/>
    <property type="molecule type" value="Genomic_DNA"/>
</dbReference>
<comment type="caution">
    <text evidence="1">The sequence shown here is derived from an EMBL/GenBank/DDBJ whole genome shotgun (WGS) entry which is preliminary data.</text>
</comment>
<organism evidence="1 2">
    <name type="scientific">Inconstantimicrobium mannanitabidum</name>
    <dbReference type="NCBI Taxonomy" id="1604901"/>
    <lineage>
        <taxon>Bacteria</taxon>
        <taxon>Bacillati</taxon>
        <taxon>Bacillota</taxon>
        <taxon>Clostridia</taxon>
        <taxon>Eubacteriales</taxon>
        <taxon>Clostridiaceae</taxon>
        <taxon>Inconstantimicrobium</taxon>
    </lineage>
</organism>
<evidence type="ECO:0000313" key="1">
    <source>
        <dbReference type="EMBL" id="GKX67301.1"/>
    </source>
</evidence>
<reference evidence="1" key="1">
    <citation type="journal article" date="2025" name="Int. J. Syst. Evol. Microbiol.">
        <title>Inconstantimicrobium mannanitabidum sp. nov., a novel member of the family Clostridiaceae isolated from anoxic soil under the treatment of reductive soil disinfestation.</title>
        <authorList>
            <person name="Ueki A."/>
            <person name="Tonouchi A."/>
            <person name="Honma S."/>
            <person name="Kaku N."/>
            <person name="Ueki K."/>
        </authorList>
    </citation>
    <scope>NUCLEOTIDE SEQUENCE</scope>
    <source>
        <strain evidence="1">TW13</strain>
    </source>
</reference>
<accession>A0ACB5RDX7</accession>
<protein>
    <submittedName>
        <fullName evidence="1">AI-2E family transporter</fullName>
    </submittedName>
</protein>
<dbReference type="Proteomes" id="UP001058074">
    <property type="component" value="Unassembled WGS sequence"/>
</dbReference>
<evidence type="ECO:0000313" key="2">
    <source>
        <dbReference type="Proteomes" id="UP001058074"/>
    </source>
</evidence>
<proteinExistence type="predicted"/>